<gene>
    <name evidence="1" type="ORF">J2S36_001273</name>
</gene>
<accession>A0ABU1T2W7</accession>
<proteinExistence type="predicted"/>
<name>A0ABU1T2W7_9ACTO</name>
<dbReference type="Proteomes" id="UP001266099">
    <property type="component" value="Unassembled WGS sequence"/>
</dbReference>
<dbReference type="EMBL" id="JAVDUJ010000001">
    <property type="protein sequence ID" value="MDR6939730.1"/>
    <property type="molecule type" value="Genomic_DNA"/>
</dbReference>
<protein>
    <submittedName>
        <fullName evidence="1">Uncharacterized protein</fullName>
    </submittedName>
</protein>
<evidence type="ECO:0000313" key="1">
    <source>
        <dbReference type="EMBL" id="MDR6939730.1"/>
    </source>
</evidence>
<reference evidence="1 2" key="1">
    <citation type="submission" date="2023-07" db="EMBL/GenBank/DDBJ databases">
        <title>Sequencing the genomes of 1000 actinobacteria strains.</title>
        <authorList>
            <person name="Klenk H.-P."/>
        </authorList>
    </citation>
    <scope>NUCLEOTIDE SEQUENCE [LARGE SCALE GENOMIC DNA]</scope>
    <source>
        <strain evidence="1 2">DSM 15539</strain>
    </source>
</reference>
<evidence type="ECO:0000313" key="2">
    <source>
        <dbReference type="Proteomes" id="UP001266099"/>
    </source>
</evidence>
<keyword evidence="2" id="KW-1185">Reference proteome</keyword>
<comment type="caution">
    <text evidence="1">The sequence shown here is derived from an EMBL/GenBank/DDBJ whole genome shotgun (WGS) entry which is preliminary data.</text>
</comment>
<sequence length="49" mass="5612">MRFQFLQDLGLANANSHVPENGHTFSLPLTFLYYCFCMVIPKLEVSNGF</sequence>
<organism evidence="1 2">
    <name type="scientific">Arcanobacterium hippocoleae</name>
    <dbReference type="NCBI Taxonomy" id="149017"/>
    <lineage>
        <taxon>Bacteria</taxon>
        <taxon>Bacillati</taxon>
        <taxon>Actinomycetota</taxon>
        <taxon>Actinomycetes</taxon>
        <taxon>Actinomycetales</taxon>
        <taxon>Actinomycetaceae</taxon>
        <taxon>Arcanobacterium</taxon>
    </lineage>
</organism>